<gene>
    <name evidence="1" type="ORF">CEXT_93411</name>
</gene>
<dbReference type="AlphaFoldDB" id="A0AAV4U239"/>
<proteinExistence type="predicted"/>
<protein>
    <submittedName>
        <fullName evidence="1">Uncharacterized protein</fullName>
    </submittedName>
</protein>
<reference evidence="1 2" key="1">
    <citation type="submission" date="2021-06" db="EMBL/GenBank/DDBJ databases">
        <title>Caerostris extrusa draft genome.</title>
        <authorList>
            <person name="Kono N."/>
            <person name="Arakawa K."/>
        </authorList>
    </citation>
    <scope>NUCLEOTIDE SEQUENCE [LARGE SCALE GENOMIC DNA]</scope>
</reference>
<evidence type="ECO:0000313" key="2">
    <source>
        <dbReference type="Proteomes" id="UP001054945"/>
    </source>
</evidence>
<accession>A0AAV4U239</accession>
<comment type="caution">
    <text evidence="1">The sequence shown here is derived from an EMBL/GenBank/DDBJ whole genome shotgun (WGS) entry which is preliminary data.</text>
</comment>
<keyword evidence="2" id="KW-1185">Reference proteome</keyword>
<dbReference type="EMBL" id="BPLR01012166">
    <property type="protein sequence ID" value="GIY51810.1"/>
    <property type="molecule type" value="Genomic_DNA"/>
</dbReference>
<dbReference type="Proteomes" id="UP001054945">
    <property type="component" value="Unassembled WGS sequence"/>
</dbReference>
<evidence type="ECO:0000313" key="1">
    <source>
        <dbReference type="EMBL" id="GIY51810.1"/>
    </source>
</evidence>
<name>A0AAV4U239_CAEEX</name>
<sequence length="121" mass="13856">MKEVNINGKYDKKYIEIRGNPIALNVVSAVTASKNWIKFSRLKYSGIVCIHLHGTIVLARPYIRGKQCRPLRKLGVVSRKDSHYSSAIRHNFQCHIWRLDAMSPSNLLEARHTVQGRTSKN</sequence>
<organism evidence="1 2">
    <name type="scientific">Caerostris extrusa</name>
    <name type="common">Bark spider</name>
    <name type="synonym">Caerostris bankana</name>
    <dbReference type="NCBI Taxonomy" id="172846"/>
    <lineage>
        <taxon>Eukaryota</taxon>
        <taxon>Metazoa</taxon>
        <taxon>Ecdysozoa</taxon>
        <taxon>Arthropoda</taxon>
        <taxon>Chelicerata</taxon>
        <taxon>Arachnida</taxon>
        <taxon>Araneae</taxon>
        <taxon>Araneomorphae</taxon>
        <taxon>Entelegynae</taxon>
        <taxon>Araneoidea</taxon>
        <taxon>Araneidae</taxon>
        <taxon>Caerostris</taxon>
    </lineage>
</organism>